<evidence type="ECO:0000256" key="1">
    <source>
        <dbReference type="SAM" id="MobiDB-lite"/>
    </source>
</evidence>
<name>A0A2P5AFR9_PARAD</name>
<dbReference type="OrthoDB" id="10490884at2759"/>
<dbReference type="AlphaFoldDB" id="A0A2P5AFR9"/>
<evidence type="ECO:0000313" key="3">
    <source>
        <dbReference type="Proteomes" id="UP000237105"/>
    </source>
</evidence>
<feature type="non-terminal residue" evidence="2">
    <location>
        <position position="1"/>
    </location>
</feature>
<feature type="compositionally biased region" description="Polar residues" evidence="1">
    <location>
        <begin position="60"/>
        <end position="81"/>
    </location>
</feature>
<feature type="region of interest" description="Disordered" evidence="1">
    <location>
        <begin position="1"/>
        <end position="90"/>
    </location>
</feature>
<sequence>RRASSSKAQTSIFSLNQSSMRPPVAPPPGSPPPRPLPSSRTPPLPAHSGGPISKRRTMDRQSPFSSSGQRPKSFNVGQQQFSSSSSLDTFESAEVYNIGSMKNIEEVELNTSNGSRKNLT</sequence>
<gene>
    <name evidence="2" type="ORF">PanWU01x14_336970</name>
</gene>
<dbReference type="EMBL" id="JXTB01000615">
    <property type="protein sequence ID" value="PON35364.1"/>
    <property type="molecule type" value="Genomic_DNA"/>
</dbReference>
<comment type="caution">
    <text evidence="2">The sequence shown here is derived from an EMBL/GenBank/DDBJ whole genome shotgun (WGS) entry which is preliminary data.</text>
</comment>
<proteinExistence type="predicted"/>
<accession>A0A2P5AFR9</accession>
<feature type="compositionally biased region" description="Polar residues" evidence="1">
    <location>
        <begin position="1"/>
        <end position="17"/>
    </location>
</feature>
<feature type="compositionally biased region" description="Pro residues" evidence="1">
    <location>
        <begin position="23"/>
        <end position="45"/>
    </location>
</feature>
<organism evidence="2 3">
    <name type="scientific">Parasponia andersonii</name>
    <name type="common">Sponia andersonii</name>
    <dbReference type="NCBI Taxonomy" id="3476"/>
    <lineage>
        <taxon>Eukaryota</taxon>
        <taxon>Viridiplantae</taxon>
        <taxon>Streptophyta</taxon>
        <taxon>Embryophyta</taxon>
        <taxon>Tracheophyta</taxon>
        <taxon>Spermatophyta</taxon>
        <taxon>Magnoliopsida</taxon>
        <taxon>eudicotyledons</taxon>
        <taxon>Gunneridae</taxon>
        <taxon>Pentapetalae</taxon>
        <taxon>rosids</taxon>
        <taxon>fabids</taxon>
        <taxon>Rosales</taxon>
        <taxon>Cannabaceae</taxon>
        <taxon>Parasponia</taxon>
    </lineage>
</organism>
<protein>
    <submittedName>
        <fullName evidence="2">Uncharacterized protein</fullName>
    </submittedName>
</protein>
<evidence type="ECO:0000313" key="2">
    <source>
        <dbReference type="EMBL" id="PON35364.1"/>
    </source>
</evidence>
<reference evidence="3" key="1">
    <citation type="submission" date="2016-06" db="EMBL/GenBank/DDBJ databases">
        <title>Parallel loss of symbiosis genes in relatives of nitrogen-fixing non-legume Parasponia.</title>
        <authorList>
            <person name="Van Velzen R."/>
            <person name="Holmer R."/>
            <person name="Bu F."/>
            <person name="Rutten L."/>
            <person name="Van Zeijl A."/>
            <person name="Liu W."/>
            <person name="Santuari L."/>
            <person name="Cao Q."/>
            <person name="Sharma T."/>
            <person name="Shen D."/>
            <person name="Roswanjaya Y."/>
            <person name="Wardhani T."/>
            <person name="Kalhor M.S."/>
            <person name="Jansen J."/>
            <person name="Van den Hoogen J."/>
            <person name="Gungor B."/>
            <person name="Hartog M."/>
            <person name="Hontelez J."/>
            <person name="Verver J."/>
            <person name="Yang W.-C."/>
            <person name="Schijlen E."/>
            <person name="Repin R."/>
            <person name="Schilthuizen M."/>
            <person name="Schranz E."/>
            <person name="Heidstra R."/>
            <person name="Miyata K."/>
            <person name="Fedorova E."/>
            <person name="Kohlen W."/>
            <person name="Bisseling T."/>
            <person name="Smit S."/>
            <person name="Geurts R."/>
        </authorList>
    </citation>
    <scope>NUCLEOTIDE SEQUENCE [LARGE SCALE GENOMIC DNA]</scope>
    <source>
        <strain evidence="3">cv. WU1-14</strain>
    </source>
</reference>
<dbReference type="Proteomes" id="UP000237105">
    <property type="component" value="Unassembled WGS sequence"/>
</dbReference>
<keyword evidence="3" id="KW-1185">Reference proteome</keyword>